<protein>
    <recommendedName>
        <fullName evidence="1">Tify domain-containing protein</fullName>
    </recommendedName>
</protein>
<accession>A0A540MFP1</accession>
<dbReference type="Proteomes" id="UP000315295">
    <property type="component" value="Unassembled WGS sequence"/>
</dbReference>
<dbReference type="AlphaFoldDB" id="A0A540MFP1"/>
<organism evidence="2 3">
    <name type="scientific">Malus baccata</name>
    <name type="common">Siberian crab apple</name>
    <name type="synonym">Pyrus baccata</name>
    <dbReference type="NCBI Taxonomy" id="106549"/>
    <lineage>
        <taxon>Eukaryota</taxon>
        <taxon>Viridiplantae</taxon>
        <taxon>Streptophyta</taxon>
        <taxon>Embryophyta</taxon>
        <taxon>Tracheophyta</taxon>
        <taxon>Spermatophyta</taxon>
        <taxon>Magnoliopsida</taxon>
        <taxon>eudicotyledons</taxon>
        <taxon>Gunneridae</taxon>
        <taxon>Pentapetalae</taxon>
        <taxon>rosids</taxon>
        <taxon>fabids</taxon>
        <taxon>Rosales</taxon>
        <taxon>Rosaceae</taxon>
        <taxon>Amygdaloideae</taxon>
        <taxon>Maleae</taxon>
        <taxon>Malus</taxon>
    </lineage>
</organism>
<dbReference type="EMBL" id="VIEB01000277">
    <property type="protein sequence ID" value="TQD97219.1"/>
    <property type="molecule type" value="Genomic_DNA"/>
</dbReference>
<sequence>MTIFYSGKVNVYDGVSPDKARAILHRTAGPNHLLLDNQFGGAAAARSLHCQFQTAGDKDGLFLPSATISQAMQIGNFTRKVGEYTQQYWEKGNNIRDPGQRKKLPLLTVLL</sequence>
<evidence type="ECO:0000313" key="3">
    <source>
        <dbReference type="Proteomes" id="UP000315295"/>
    </source>
</evidence>
<dbReference type="Pfam" id="PF06200">
    <property type="entry name" value="tify"/>
    <property type="match status" value="1"/>
</dbReference>
<proteinExistence type="predicted"/>
<dbReference type="PROSITE" id="PS51320">
    <property type="entry name" value="TIFY"/>
    <property type="match status" value="1"/>
</dbReference>
<name>A0A540MFP1_MALBA</name>
<comment type="caution">
    <text evidence="2">The sequence shown here is derived from an EMBL/GenBank/DDBJ whole genome shotgun (WGS) entry which is preliminary data.</text>
</comment>
<keyword evidence="3" id="KW-1185">Reference proteome</keyword>
<evidence type="ECO:0000313" key="2">
    <source>
        <dbReference type="EMBL" id="TQD97219.1"/>
    </source>
</evidence>
<dbReference type="SMART" id="SM00979">
    <property type="entry name" value="TIFY"/>
    <property type="match status" value="1"/>
</dbReference>
<gene>
    <name evidence="2" type="ORF">C1H46_017150</name>
</gene>
<feature type="domain" description="Tify" evidence="1">
    <location>
        <begin position="1"/>
        <end position="29"/>
    </location>
</feature>
<dbReference type="InterPro" id="IPR010399">
    <property type="entry name" value="Tify_dom"/>
</dbReference>
<evidence type="ECO:0000259" key="1">
    <source>
        <dbReference type="PROSITE" id="PS51320"/>
    </source>
</evidence>
<reference evidence="2 3" key="1">
    <citation type="journal article" date="2019" name="G3 (Bethesda)">
        <title>Sequencing of a Wild Apple (Malus baccata) Genome Unravels the Differences Between Cultivated and Wild Apple Species Regarding Disease Resistance and Cold Tolerance.</title>
        <authorList>
            <person name="Chen X."/>
        </authorList>
    </citation>
    <scope>NUCLEOTIDE SEQUENCE [LARGE SCALE GENOMIC DNA]</scope>
    <source>
        <strain evidence="3">cv. Shandingzi</strain>
        <tissue evidence="2">Leaves</tissue>
    </source>
</reference>